<sequence length="329" mass="37728">MNSPADTKANEEGGGCASGARAKIPLQSMVMTVVRQDAPLQPMEIRGRPEPVRRGSNMDPPLAKAEPIVVAVALRQDSELLVDCRHLRVRPRNRGRDLSTPLLEVPLFSGALEEERTHRNFPTSLSVLHKGAGQGHDLEDIGVSAFRKADARYGTIPWRWTARDIWSGLQLCADGVGPGAHSEVLPPLQAVTEREEEEMEVDGEEKKDEEMEVDLQIDPEEDMEVDGGEHGEEMEVDVEEEREEEMEVDVEEEREEEMEVDVEEEREEEMEVDVEEEREEEMEVDVEEEREEEMEVDVEEDGGDGGGRRGTERKRWRWMWRRREMRTWK</sequence>
<comment type="caution">
    <text evidence="2">The sequence shown here is derived from an EMBL/GenBank/DDBJ whole genome shotgun (WGS) entry which is preliminary data.</text>
</comment>
<feature type="region of interest" description="Disordered" evidence="1">
    <location>
        <begin position="223"/>
        <end position="311"/>
    </location>
</feature>
<dbReference type="EMBL" id="QRBI01000120">
    <property type="protein sequence ID" value="RMC07287.1"/>
    <property type="molecule type" value="Genomic_DNA"/>
</dbReference>
<name>A0A3M0KJB9_HIRRU</name>
<proteinExistence type="predicted"/>
<reference evidence="2 3" key="1">
    <citation type="submission" date="2018-07" db="EMBL/GenBank/DDBJ databases">
        <title>A high quality draft genome assembly of the barn swallow (H. rustica rustica).</title>
        <authorList>
            <person name="Formenti G."/>
            <person name="Chiara M."/>
            <person name="Poveda L."/>
            <person name="Francoijs K.-J."/>
            <person name="Bonisoli-Alquati A."/>
            <person name="Canova L."/>
            <person name="Gianfranceschi L."/>
            <person name="Horner D.S."/>
            <person name="Saino N."/>
        </authorList>
    </citation>
    <scope>NUCLEOTIDE SEQUENCE [LARGE SCALE GENOMIC DNA]</scope>
    <source>
        <strain evidence="2">Chelidonia</strain>
        <tissue evidence="2">Blood</tissue>
    </source>
</reference>
<gene>
    <name evidence="2" type="ORF">DUI87_16745</name>
</gene>
<accession>A0A3M0KJB9</accession>
<feature type="compositionally biased region" description="Acidic residues" evidence="1">
    <location>
        <begin position="234"/>
        <end position="303"/>
    </location>
</feature>
<evidence type="ECO:0000313" key="3">
    <source>
        <dbReference type="Proteomes" id="UP000269221"/>
    </source>
</evidence>
<keyword evidence="3" id="KW-1185">Reference proteome</keyword>
<dbReference type="Proteomes" id="UP000269221">
    <property type="component" value="Unassembled WGS sequence"/>
</dbReference>
<protein>
    <submittedName>
        <fullName evidence="2">Uncharacterized protein</fullName>
    </submittedName>
</protein>
<evidence type="ECO:0000256" key="1">
    <source>
        <dbReference type="SAM" id="MobiDB-lite"/>
    </source>
</evidence>
<feature type="region of interest" description="Disordered" evidence="1">
    <location>
        <begin position="1"/>
        <end position="20"/>
    </location>
</feature>
<organism evidence="2 3">
    <name type="scientific">Hirundo rustica rustica</name>
    <dbReference type="NCBI Taxonomy" id="333673"/>
    <lineage>
        <taxon>Eukaryota</taxon>
        <taxon>Metazoa</taxon>
        <taxon>Chordata</taxon>
        <taxon>Craniata</taxon>
        <taxon>Vertebrata</taxon>
        <taxon>Euteleostomi</taxon>
        <taxon>Archelosauria</taxon>
        <taxon>Archosauria</taxon>
        <taxon>Dinosauria</taxon>
        <taxon>Saurischia</taxon>
        <taxon>Theropoda</taxon>
        <taxon>Coelurosauria</taxon>
        <taxon>Aves</taxon>
        <taxon>Neognathae</taxon>
        <taxon>Neoaves</taxon>
        <taxon>Telluraves</taxon>
        <taxon>Australaves</taxon>
        <taxon>Passeriformes</taxon>
        <taxon>Sylvioidea</taxon>
        <taxon>Hirundinidae</taxon>
        <taxon>Hirundo</taxon>
    </lineage>
</organism>
<evidence type="ECO:0000313" key="2">
    <source>
        <dbReference type="EMBL" id="RMC07287.1"/>
    </source>
</evidence>
<dbReference type="AlphaFoldDB" id="A0A3M0KJB9"/>